<accession>A0A1Z5IH45</accession>
<dbReference type="SUPFAM" id="SSF88659">
    <property type="entry name" value="Sigma3 and sigma4 domains of RNA polymerase sigma factors"/>
    <property type="match status" value="1"/>
</dbReference>
<protein>
    <submittedName>
        <fullName evidence="1">Uncharacterized protein</fullName>
    </submittedName>
</protein>
<evidence type="ECO:0000313" key="1">
    <source>
        <dbReference type="EMBL" id="GAX01016.1"/>
    </source>
</evidence>
<dbReference type="RefSeq" id="WP_089136513.1">
    <property type="nucleotide sequence ID" value="NZ_BCMG01000004.1"/>
</dbReference>
<evidence type="ECO:0000313" key="2">
    <source>
        <dbReference type="Proteomes" id="UP000198402"/>
    </source>
</evidence>
<name>A0A1Z5IH45_9LACO</name>
<sequence>MQAKDVKRVLADNQRALRVLRAGAGYPAAELVNNPMYCAAKQIADTVEASLRQLSKREQAVIQLQSCDATTIAQQFHLSRGYYFELKRQALLKLGGCFEHKKELEYL</sequence>
<dbReference type="InterPro" id="IPR013324">
    <property type="entry name" value="RNA_pol_sigma_r3/r4-like"/>
</dbReference>
<dbReference type="EMBL" id="BCMG01000004">
    <property type="protein sequence ID" value="GAX01016.1"/>
    <property type="molecule type" value="Genomic_DNA"/>
</dbReference>
<reference evidence="1 2" key="1">
    <citation type="submission" date="2015-11" db="EMBL/GenBank/DDBJ databases">
        <title>Draft genome sequences of new species of the genus Lactobacillus isolated from orchardgrass silage.</title>
        <authorList>
            <person name="Tohno M."/>
            <person name="Tanizawa Y."/>
            <person name="Arita M."/>
        </authorList>
    </citation>
    <scope>NUCLEOTIDE SEQUENCE [LARGE SCALE GENOMIC DNA]</scope>
    <source>
        <strain evidence="1 2">IWT126</strain>
    </source>
</reference>
<dbReference type="AlphaFoldDB" id="A0A1Z5IH45"/>
<dbReference type="Proteomes" id="UP000198402">
    <property type="component" value="Unassembled WGS sequence"/>
</dbReference>
<keyword evidence="2" id="KW-1185">Reference proteome</keyword>
<comment type="caution">
    <text evidence="1">The sequence shown here is derived from an EMBL/GenBank/DDBJ whole genome shotgun (WGS) entry which is preliminary data.</text>
</comment>
<proteinExistence type="predicted"/>
<organism evidence="1 2">
    <name type="scientific">Secundilactobacillus silagei JCM 19001</name>
    <dbReference type="NCBI Taxonomy" id="1302250"/>
    <lineage>
        <taxon>Bacteria</taxon>
        <taxon>Bacillati</taxon>
        <taxon>Bacillota</taxon>
        <taxon>Bacilli</taxon>
        <taxon>Lactobacillales</taxon>
        <taxon>Lactobacillaceae</taxon>
        <taxon>Secundilactobacillus</taxon>
    </lineage>
</organism>
<gene>
    <name evidence="1" type="ORF">IWT126_01039</name>
</gene>